<proteinExistence type="predicted"/>
<dbReference type="PANTHER" id="PTHR11748:SF103">
    <property type="entry name" value="GLYCOLATE OXIDASE SUBUNIT GLCE"/>
    <property type="match status" value="1"/>
</dbReference>
<accession>K4KI70</accession>
<dbReference type="EMBL" id="CP003746">
    <property type="protein sequence ID" value="AFU98706.1"/>
    <property type="molecule type" value="Genomic_DNA"/>
</dbReference>
<dbReference type="Pfam" id="PF01565">
    <property type="entry name" value="FAD_binding_4"/>
    <property type="match status" value="1"/>
</dbReference>
<sequence length="353" mass="38861">MSDLSLPLVAAVNEAVVDAVAGRLSALRIAGNGTRITHPAQALPCADHSGIIQYQPEELVVRVRGGTRLSHLQSVLAEQGQRLVAEWPQPDNRSTVGGAIAMGLEGAERSVGFGLRDSLLGCQLINGLGERVRFGGQVVKNVAGYDLTRLQVGAMGSLGVLLDVSLKLRPLAELTQCFVARLAPMEAMRIWQHCQALLPFYRGGFYWQGQMVLRFEGRAQALNAIDKALPDDFSEADPEQFDVHSHWQAPVFRADSLASLTFPEPLPPDEWLDHAMVDWEGRRFWLANANHHALASWACKQGGQLRVWRGIRVPVLGEGLSHWHSALKQAFDPHALFNPVLFQQHLAMEARCN</sequence>
<dbReference type="PROSITE" id="PS51387">
    <property type="entry name" value="FAD_PCMH"/>
    <property type="match status" value="1"/>
</dbReference>
<keyword evidence="1" id="KW-0285">Flavoprotein</keyword>
<reference evidence="3 4" key="1">
    <citation type="journal article" date="2013" name="Genome Announc.">
        <title>Complete genome sequence of Simiduia agarivorans SA1(T), a marine bacterium able to degrade a variety of polysaccharides.</title>
        <authorList>
            <person name="Lin S.Y."/>
            <person name="Shieh W.Y."/>
            <person name="Chen J.S."/>
            <person name="Tang S.L."/>
        </authorList>
    </citation>
    <scope>NUCLEOTIDE SEQUENCE [LARGE SCALE GENOMIC DNA]</scope>
    <source>
        <strain evidence="4">DSM 21679 / JCM 13881 / BCRC 17597 / SA1</strain>
    </source>
</reference>
<keyword evidence="4" id="KW-1185">Reference proteome</keyword>
<dbReference type="AlphaFoldDB" id="K4KI70"/>
<organism evidence="3 4">
    <name type="scientific">Simiduia agarivorans (strain DSM 21679 / JCM 13881 / BCRC 17597 / SA1)</name>
    <dbReference type="NCBI Taxonomy" id="1117647"/>
    <lineage>
        <taxon>Bacteria</taxon>
        <taxon>Pseudomonadati</taxon>
        <taxon>Pseudomonadota</taxon>
        <taxon>Gammaproteobacteria</taxon>
        <taxon>Cellvibrionales</taxon>
        <taxon>Cellvibrionaceae</taxon>
        <taxon>Simiduia</taxon>
    </lineage>
</organism>
<feature type="domain" description="FAD-binding PCMH-type" evidence="2">
    <location>
        <begin position="1"/>
        <end position="171"/>
    </location>
</feature>
<dbReference type="STRING" id="1117647.M5M_07575"/>
<dbReference type="SUPFAM" id="SSF56176">
    <property type="entry name" value="FAD-binding/transporter-associated domain-like"/>
    <property type="match status" value="1"/>
</dbReference>
<dbReference type="Gene3D" id="3.30.465.10">
    <property type="match status" value="1"/>
</dbReference>
<dbReference type="RefSeq" id="WP_015046879.1">
    <property type="nucleotide sequence ID" value="NC_018868.3"/>
</dbReference>
<dbReference type="Proteomes" id="UP000000466">
    <property type="component" value="Chromosome"/>
</dbReference>
<protein>
    <submittedName>
        <fullName evidence="3">Glycolate oxidase FAD binding subunit</fullName>
    </submittedName>
</protein>
<dbReference type="PANTHER" id="PTHR11748">
    <property type="entry name" value="D-LACTATE DEHYDROGENASE"/>
    <property type="match status" value="1"/>
</dbReference>
<dbReference type="InterPro" id="IPR016166">
    <property type="entry name" value="FAD-bd_PCMH"/>
</dbReference>
<dbReference type="eggNOG" id="COG0277">
    <property type="taxonomic scope" value="Bacteria"/>
</dbReference>
<dbReference type="InterPro" id="IPR006094">
    <property type="entry name" value="Oxid_FAD_bind_N"/>
</dbReference>
<keyword evidence="1" id="KW-0274">FAD</keyword>
<dbReference type="GO" id="GO:0071949">
    <property type="term" value="F:FAD binding"/>
    <property type="evidence" value="ECO:0007669"/>
    <property type="project" value="InterPro"/>
</dbReference>
<gene>
    <name evidence="3" type="primary">glcE</name>
    <name evidence="3" type="ordered locus">M5M_07575</name>
</gene>
<dbReference type="InterPro" id="IPR036318">
    <property type="entry name" value="FAD-bd_PCMH-like_sf"/>
</dbReference>
<evidence type="ECO:0000313" key="3">
    <source>
        <dbReference type="EMBL" id="AFU98706.1"/>
    </source>
</evidence>
<dbReference type="OrthoDB" id="9811557at2"/>
<dbReference type="KEGG" id="saga:M5M_07575"/>
<dbReference type="InterPro" id="IPR016169">
    <property type="entry name" value="FAD-bd_PCMH_sub2"/>
</dbReference>
<evidence type="ECO:0000259" key="2">
    <source>
        <dbReference type="PROSITE" id="PS51387"/>
    </source>
</evidence>
<evidence type="ECO:0000313" key="4">
    <source>
        <dbReference type="Proteomes" id="UP000000466"/>
    </source>
</evidence>
<dbReference type="HOGENOM" id="CLU_017779_0_0_6"/>
<evidence type="ECO:0000256" key="1">
    <source>
        <dbReference type="ARBA" id="ARBA00022827"/>
    </source>
</evidence>
<name>K4KI70_SIMAS</name>